<sequence length="127" mass="13430">MILGLDATVEMERPLRKKGRNNTSATKAMVYKCNCCGRKTRHSIPPAPKPHRPKPGSLKATSASAPPSAISQKTTTSSTTAASNPSSRKRPNKKQGGLKALLAKQKASQSSSSSGFGLDLMDFMSKG</sequence>
<accession>A0A370TP17</accession>
<evidence type="ECO:0000256" key="1">
    <source>
        <dbReference type="SAM" id="MobiDB-lite"/>
    </source>
</evidence>
<evidence type="ECO:0000313" key="2">
    <source>
        <dbReference type="EMBL" id="RDL37265.1"/>
    </source>
</evidence>
<protein>
    <submittedName>
        <fullName evidence="2">Uncharacterized protein</fullName>
    </submittedName>
</protein>
<dbReference type="EMBL" id="NPIC01000003">
    <property type="protein sequence ID" value="RDL37265.1"/>
    <property type="molecule type" value="Genomic_DNA"/>
</dbReference>
<evidence type="ECO:0000313" key="3">
    <source>
        <dbReference type="Proteomes" id="UP000254866"/>
    </source>
</evidence>
<dbReference type="STRING" id="2656787.A0A370TP17"/>
<dbReference type="RefSeq" id="XP_031869921.1">
    <property type="nucleotide sequence ID" value="XM_032013321.1"/>
</dbReference>
<dbReference type="Proteomes" id="UP000254866">
    <property type="component" value="Unassembled WGS sequence"/>
</dbReference>
<reference evidence="2 3" key="1">
    <citation type="journal article" date="2018" name="IMA Fungus">
        <title>IMA Genome-F 9: Draft genome sequence of Annulohypoxylon stygium, Aspergillus mulundensis, Berkeleyomyces basicola (syn. Thielaviopsis basicola), Ceratocystis smalleyi, two Cercospora beticola strains, Coleophoma cylindrospora, Fusarium fracticaudum, Phialophora cf. hyalina, and Morchella septimelata.</title>
        <authorList>
            <person name="Wingfield B.D."/>
            <person name="Bills G.F."/>
            <person name="Dong Y."/>
            <person name="Huang W."/>
            <person name="Nel W.J."/>
            <person name="Swalarsk-Parry B.S."/>
            <person name="Vaghefi N."/>
            <person name="Wilken P.M."/>
            <person name="An Z."/>
            <person name="de Beer Z.W."/>
            <person name="De Vos L."/>
            <person name="Chen L."/>
            <person name="Duong T.A."/>
            <person name="Gao Y."/>
            <person name="Hammerbacher A."/>
            <person name="Kikkert J.R."/>
            <person name="Li Y."/>
            <person name="Li H."/>
            <person name="Li K."/>
            <person name="Li Q."/>
            <person name="Liu X."/>
            <person name="Ma X."/>
            <person name="Naidoo K."/>
            <person name="Pethybridge S.J."/>
            <person name="Sun J."/>
            <person name="Steenkamp E.T."/>
            <person name="van der Nest M.A."/>
            <person name="van Wyk S."/>
            <person name="Wingfield M.J."/>
            <person name="Xiong C."/>
            <person name="Yue Q."/>
            <person name="Zhang X."/>
        </authorList>
    </citation>
    <scope>NUCLEOTIDE SEQUENCE [LARGE SCALE GENOMIC DNA]</scope>
    <source>
        <strain evidence="2 3">BP 5553</strain>
    </source>
</reference>
<dbReference type="AlphaFoldDB" id="A0A370TP17"/>
<dbReference type="GeneID" id="43597547"/>
<organism evidence="2 3">
    <name type="scientific">Venustampulla echinocandica</name>
    <dbReference type="NCBI Taxonomy" id="2656787"/>
    <lineage>
        <taxon>Eukaryota</taxon>
        <taxon>Fungi</taxon>
        <taxon>Dikarya</taxon>
        <taxon>Ascomycota</taxon>
        <taxon>Pezizomycotina</taxon>
        <taxon>Leotiomycetes</taxon>
        <taxon>Helotiales</taxon>
        <taxon>Pleuroascaceae</taxon>
        <taxon>Venustampulla</taxon>
    </lineage>
</organism>
<feature type="region of interest" description="Disordered" evidence="1">
    <location>
        <begin position="38"/>
        <end position="127"/>
    </location>
</feature>
<feature type="compositionally biased region" description="Low complexity" evidence="1">
    <location>
        <begin position="60"/>
        <end position="86"/>
    </location>
</feature>
<name>A0A370TP17_9HELO</name>
<proteinExistence type="predicted"/>
<dbReference type="OrthoDB" id="438080at2759"/>
<keyword evidence="3" id="KW-1185">Reference proteome</keyword>
<gene>
    <name evidence="2" type="ORF">BP5553_04698</name>
</gene>
<feature type="compositionally biased region" description="Low complexity" evidence="1">
    <location>
        <begin position="94"/>
        <end position="115"/>
    </location>
</feature>
<comment type="caution">
    <text evidence="2">The sequence shown here is derived from an EMBL/GenBank/DDBJ whole genome shotgun (WGS) entry which is preliminary data.</text>
</comment>